<feature type="region of interest" description="Disordered" evidence="1">
    <location>
        <begin position="110"/>
        <end position="170"/>
    </location>
</feature>
<feature type="compositionally biased region" description="Polar residues" evidence="1">
    <location>
        <begin position="224"/>
        <end position="236"/>
    </location>
</feature>
<keyword evidence="3" id="KW-1185">Reference proteome</keyword>
<feature type="compositionally biased region" description="Polar residues" evidence="1">
    <location>
        <begin position="190"/>
        <end position="210"/>
    </location>
</feature>
<dbReference type="AlphaFoldDB" id="A0AAV7R3F3"/>
<feature type="region of interest" description="Disordered" evidence="1">
    <location>
        <begin position="301"/>
        <end position="358"/>
    </location>
</feature>
<feature type="compositionally biased region" description="Polar residues" evidence="1">
    <location>
        <begin position="459"/>
        <end position="481"/>
    </location>
</feature>
<dbReference type="Proteomes" id="UP001066276">
    <property type="component" value="Chromosome 6"/>
</dbReference>
<feature type="compositionally biased region" description="Basic and acidic residues" evidence="1">
    <location>
        <begin position="301"/>
        <end position="313"/>
    </location>
</feature>
<dbReference type="EMBL" id="JANPWB010000010">
    <property type="protein sequence ID" value="KAJ1145729.1"/>
    <property type="molecule type" value="Genomic_DNA"/>
</dbReference>
<gene>
    <name evidence="2" type="ORF">NDU88_012013</name>
</gene>
<proteinExistence type="predicted"/>
<evidence type="ECO:0000313" key="2">
    <source>
        <dbReference type="EMBL" id="KAJ1145729.1"/>
    </source>
</evidence>
<reference evidence="2" key="1">
    <citation type="journal article" date="2022" name="bioRxiv">
        <title>Sequencing and chromosome-scale assembly of the giantPleurodeles waltlgenome.</title>
        <authorList>
            <person name="Brown T."/>
            <person name="Elewa A."/>
            <person name="Iarovenko S."/>
            <person name="Subramanian E."/>
            <person name="Araus A.J."/>
            <person name="Petzold A."/>
            <person name="Susuki M."/>
            <person name="Suzuki K.-i.T."/>
            <person name="Hayashi T."/>
            <person name="Toyoda A."/>
            <person name="Oliveira C."/>
            <person name="Osipova E."/>
            <person name="Leigh N.D."/>
            <person name="Simon A."/>
            <person name="Yun M.H."/>
        </authorList>
    </citation>
    <scope>NUCLEOTIDE SEQUENCE</scope>
    <source>
        <strain evidence="2">20211129_DDA</strain>
        <tissue evidence="2">Liver</tissue>
    </source>
</reference>
<feature type="compositionally biased region" description="Basic and acidic residues" evidence="1">
    <location>
        <begin position="500"/>
        <end position="519"/>
    </location>
</feature>
<evidence type="ECO:0000256" key="1">
    <source>
        <dbReference type="SAM" id="MobiDB-lite"/>
    </source>
</evidence>
<evidence type="ECO:0000313" key="3">
    <source>
        <dbReference type="Proteomes" id="UP001066276"/>
    </source>
</evidence>
<sequence length="547" mass="60473">MRRRRYRPHDGSIMHSDSAADVAQSTTLPTPPSGQRAVKKHVEKQKMTNLSPQRTNKVKNSEFKLHRSPHRLTKRPSAPKSTRKRDRALTAQDLTLKARSLPATVKTTCASAPSSLRKASGECERHSSVLRPLSKRQNLDGDAEDARPRVAAGGSGSREQQSPWMQTARPHCALTVKIKRTRLKALDQEISNGLGESQRPLPTTNVNHKSGSPCRRNPLKKHLPTSTTQKQPQETVPQSSCSLLSPQSSLRNIQTAHMGNSPQLSDGSPVHMDCDSRESTNTESAVQLMGSLFITEERMASMDVSHTQEKNEDQYSQDNSTSEERNSNALSEKSQAEELNSLGAPSKTKEPTLEQPPGKYLTDACVLVEGSHNKNVLQNEEQQDTDVAPSTHNRTTFVEDTALVLKHKENCKQGEGEKPTTQNMCAEIKLKEEGSSTQIAFTDMQKLQDQCDQPCTQKINSQAKEQRTMESNSSITPRGTQDQGGKGYGPISETMLSNVVHRDNDEKLSSRRGPKEVDRQSNQGNLAKDVPEGIPKILLTEEDADED</sequence>
<name>A0AAV7R3F3_PLEWA</name>
<protein>
    <submittedName>
        <fullName evidence="2">Uncharacterized protein</fullName>
    </submittedName>
</protein>
<comment type="caution">
    <text evidence="2">The sequence shown here is derived from an EMBL/GenBank/DDBJ whole genome shotgun (WGS) entry which is preliminary data.</text>
</comment>
<feature type="region of interest" description="Disordered" evidence="1">
    <location>
        <begin position="1"/>
        <end position="92"/>
    </location>
</feature>
<organism evidence="2 3">
    <name type="scientific">Pleurodeles waltl</name>
    <name type="common">Iberian ribbed newt</name>
    <dbReference type="NCBI Taxonomy" id="8319"/>
    <lineage>
        <taxon>Eukaryota</taxon>
        <taxon>Metazoa</taxon>
        <taxon>Chordata</taxon>
        <taxon>Craniata</taxon>
        <taxon>Vertebrata</taxon>
        <taxon>Euteleostomi</taxon>
        <taxon>Amphibia</taxon>
        <taxon>Batrachia</taxon>
        <taxon>Caudata</taxon>
        <taxon>Salamandroidea</taxon>
        <taxon>Salamandridae</taxon>
        <taxon>Pleurodelinae</taxon>
        <taxon>Pleurodeles</taxon>
    </lineage>
</organism>
<feature type="region of interest" description="Disordered" evidence="1">
    <location>
        <begin position="190"/>
        <end position="283"/>
    </location>
</feature>
<feature type="region of interest" description="Disordered" evidence="1">
    <location>
        <begin position="459"/>
        <end position="547"/>
    </location>
</feature>
<accession>A0AAV7R3F3</accession>
<feature type="compositionally biased region" description="Low complexity" evidence="1">
    <location>
        <begin position="237"/>
        <end position="250"/>
    </location>
</feature>
<feature type="compositionally biased region" description="Polar residues" evidence="1">
    <location>
        <begin position="251"/>
        <end position="266"/>
    </location>
</feature>